<dbReference type="Pfam" id="PF01196">
    <property type="entry name" value="Ribosomal_L17"/>
    <property type="match status" value="1"/>
</dbReference>
<protein>
    <recommendedName>
        <fullName evidence="1">50S ribosomal protein L17</fullName>
    </recommendedName>
</protein>
<dbReference type="InterPro" id="IPR036373">
    <property type="entry name" value="Ribosomal_bL17_sf"/>
</dbReference>
<sequence>MVKLLKYEVINLIRCFTMTGRLVSTSERLKAVKPNIERILNRIKAAKIDKPQEIIRLLRSKLKCSHGFAVLIRYLFSKIKSTNGGYTKLIRLWKRDGDGAFTSILIPSKH</sequence>
<evidence type="ECO:0000313" key="3">
    <source>
        <dbReference type="Proteomes" id="UP000229707"/>
    </source>
</evidence>
<accession>A0ABX4MFM1</accession>
<dbReference type="Gene3D" id="3.90.1030.10">
    <property type="entry name" value="Ribosomal protein L17"/>
    <property type="match status" value="1"/>
</dbReference>
<dbReference type="InterPro" id="IPR000456">
    <property type="entry name" value="Ribosomal_bL17"/>
</dbReference>
<keyword evidence="3" id="KW-1185">Reference proteome</keyword>
<organism evidence="2 3">
    <name type="scientific">Candidatus Hodgkinia cicadicola</name>
    <dbReference type="NCBI Taxonomy" id="573658"/>
    <lineage>
        <taxon>Bacteria</taxon>
        <taxon>Pseudomonadati</taxon>
        <taxon>Pseudomonadota</taxon>
        <taxon>Alphaproteobacteria</taxon>
        <taxon>Hyphomicrobiales</taxon>
        <taxon>Candidatus Hodgkinia</taxon>
    </lineage>
</organism>
<dbReference type="SUPFAM" id="SSF64263">
    <property type="entry name" value="Prokaryotic ribosomal protein L17"/>
    <property type="match status" value="1"/>
</dbReference>
<comment type="caution">
    <text evidence="2">The sequence shown here is derived from an EMBL/GenBank/DDBJ whole genome shotgun (WGS) entry which is preliminary data.</text>
</comment>
<dbReference type="EMBL" id="NXGL01000031">
    <property type="protein sequence ID" value="PIM94970.1"/>
    <property type="molecule type" value="Genomic_DNA"/>
</dbReference>
<gene>
    <name evidence="2" type="primary">rplQ</name>
    <name evidence="2" type="ORF">MAGCAS_174</name>
</gene>
<proteinExistence type="predicted"/>
<dbReference type="Proteomes" id="UP000229707">
    <property type="component" value="Unassembled WGS sequence"/>
</dbReference>
<evidence type="ECO:0000313" key="2">
    <source>
        <dbReference type="EMBL" id="PIM94970.1"/>
    </source>
</evidence>
<name>A0ABX4MFM1_9HYPH</name>
<evidence type="ECO:0000256" key="1">
    <source>
        <dbReference type="ARBA" id="ARBA00035494"/>
    </source>
</evidence>
<reference evidence="2" key="1">
    <citation type="submission" date="2017-09" db="EMBL/GenBank/DDBJ databases">
        <authorList>
            <person name="Campbell M.A."/>
            <person name="Lukasik P."/>
            <person name="Simon C."/>
            <person name="McCutcheon J.P."/>
        </authorList>
    </citation>
    <scope>NUCLEOTIDE SEQUENCE [LARGE SCALE GENOMIC DNA]</scope>
    <source>
        <strain evidence="2">MAGCAS</strain>
    </source>
</reference>